<dbReference type="CDD" id="cd07185">
    <property type="entry name" value="OmpA_C-like"/>
    <property type="match status" value="1"/>
</dbReference>
<name>A0A4Y6PW56_PERCE</name>
<dbReference type="PRINTS" id="PR01021">
    <property type="entry name" value="OMPADOMAIN"/>
</dbReference>
<evidence type="ECO:0000256" key="5">
    <source>
        <dbReference type="SAM" id="Coils"/>
    </source>
</evidence>
<dbReference type="InterPro" id="IPR006665">
    <property type="entry name" value="OmpA-like"/>
</dbReference>
<feature type="domain" description="OmpA-like" evidence="6">
    <location>
        <begin position="148"/>
        <end position="265"/>
    </location>
</feature>
<dbReference type="Pfam" id="PF00691">
    <property type="entry name" value="OmpA"/>
    <property type="match status" value="1"/>
</dbReference>
<dbReference type="InterPro" id="IPR050330">
    <property type="entry name" value="Bact_OuterMem_StrucFunc"/>
</dbReference>
<gene>
    <name evidence="7" type="ORF">FIV42_14875</name>
</gene>
<dbReference type="EMBL" id="CP041186">
    <property type="protein sequence ID" value="QDG51975.1"/>
    <property type="molecule type" value="Genomic_DNA"/>
</dbReference>
<dbReference type="PROSITE" id="PS51257">
    <property type="entry name" value="PROKAR_LIPOPROTEIN"/>
    <property type="match status" value="1"/>
</dbReference>
<evidence type="ECO:0000259" key="6">
    <source>
        <dbReference type="PROSITE" id="PS51123"/>
    </source>
</evidence>
<dbReference type="PROSITE" id="PS51123">
    <property type="entry name" value="OMPA_2"/>
    <property type="match status" value="1"/>
</dbReference>
<evidence type="ECO:0000256" key="3">
    <source>
        <dbReference type="ARBA" id="ARBA00023237"/>
    </source>
</evidence>
<dbReference type="SUPFAM" id="SSF103088">
    <property type="entry name" value="OmpA-like"/>
    <property type="match status" value="1"/>
</dbReference>
<reference evidence="7 8" key="1">
    <citation type="submission" date="2019-06" db="EMBL/GenBank/DDBJ databases">
        <title>Persicimonas caeni gen. nov., sp. nov., a predatory bacterium isolated from solar saltern.</title>
        <authorList>
            <person name="Wang S."/>
        </authorList>
    </citation>
    <scope>NUCLEOTIDE SEQUENCE [LARGE SCALE GENOMIC DNA]</scope>
    <source>
        <strain evidence="7 8">YN101</strain>
    </source>
</reference>
<keyword evidence="5" id="KW-0175">Coiled coil</keyword>
<dbReference type="PANTHER" id="PTHR30329:SF21">
    <property type="entry name" value="LIPOPROTEIN YIAD-RELATED"/>
    <property type="match status" value="1"/>
</dbReference>
<keyword evidence="8" id="KW-1185">Reference proteome</keyword>
<dbReference type="GO" id="GO:0009279">
    <property type="term" value="C:cell outer membrane"/>
    <property type="evidence" value="ECO:0007669"/>
    <property type="project" value="UniProtKB-SubCell"/>
</dbReference>
<accession>A0A4Y6PW56</accession>
<organism evidence="7 8">
    <name type="scientific">Persicimonas caeni</name>
    <dbReference type="NCBI Taxonomy" id="2292766"/>
    <lineage>
        <taxon>Bacteria</taxon>
        <taxon>Deltaproteobacteria</taxon>
        <taxon>Bradymonadales</taxon>
        <taxon>Bradymonadaceae</taxon>
        <taxon>Persicimonas</taxon>
    </lineage>
</organism>
<evidence type="ECO:0000313" key="8">
    <source>
        <dbReference type="Proteomes" id="UP000315995"/>
    </source>
</evidence>
<dbReference type="InterPro" id="IPR006664">
    <property type="entry name" value="OMP_bac"/>
</dbReference>
<accession>A0A5B8YAR3</accession>
<sequence length="280" mass="30853">MSRQAFAKVLTLGLLLLMAGCGVPEEKHNALKKDYENLKIELANTQQQAAKTEEDLKAQIADLEGRIAALEKDKKDLQAKLEEAQGTLELYESKHGSLEERLNATKTQLAELRKQQAKAEARLKRFREIAGKFASMVESGKLSVKIRDGKMVIELANNILFDTGSTRIKDDGKAALNELAGVLQQIKKRDFLVAGHTDDVGQAEANWELSTKRAVEVVQLLEESGVDPTKLAAAGYGEYDPVASNETDEGKALNRRIEIIMMPNLEELPNIPKDVIEGSS</sequence>
<evidence type="ECO:0000256" key="1">
    <source>
        <dbReference type="ARBA" id="ARBA00004442"/>
    </source>
</evidence>
<protein>
    <recommendedName>
        <fullName evidence="6">OmpA-like domain-containing protein</fullName>
    </recommendedName>
</protein>
<proteinExistence type="predicted"/>
<dbReference type="Proteomes" id="UP000315995">
    <property type="component" value="Chromosome"/>
</dbReference>
<dbReference type="SUPFAM" id="SSF57997">
    <property type="entry name" value="Tropomyosin"/>
    <property type="match status" value="1"/>
</dbReference>
<evidence type="ECO:0000313" key="7">
    <source>
        <dbReference type="EMBL" id="QDG51975.1"/>
    </source>
</evidence>
<dbReference type="InterPro" id="IPR036737">
    <property type="entry name" value="OmpA-like_sf"/>
</dbReference>
<dbReference type="OrthoDB" id="9783110at2"/>
<dbReference type="RefSeq" id="WP_141198453.1">
    <property type="nucleotide sequence ID" value="NZ_CP041186.1"/>
</dbReference>
<dbReference type="PANTHER" id="PTHR30329">
    <property type="entry name" value="STATOR ELEMENT OF FLAGELLAR MOTOR COMPLEX"/>
    <property type="match status" value="1"/>
</dbReference>
<keyword evidence="3" id="KW-0998">Cell outer membrane</keyword>
<dbReference type="AlphaFoldDB" id="A0A4Y6PW56"/>
<dbReference type="Gene3D" id="1.20.5.340">
    <property type="match status" value="1"/>
</dbReference>
<keyword evidence="2 4" id="KW-0472">Membrane</keyword>
<evidence type="ECO:0000256" key="2">
    <source>
        <dbReference type="ARBA" id="ARBA00023136"/>
    </source>
</evidence>
<evidence type="ECO:0000256" key="4">
    <source>
        <dbReference type="PROSITE-ProRule" id="PRU00473"/>
    </source>
</evidence>
<feature type="coiled-coil region" evidence="5">
    <location>
        <begin position="28"/>
        <end position="129"/>
    </location>
</feature>
<comment type="subcellular location">
    <subcellularLocation>
        <location evidence="1">Cell outer membrane</location>
    </subcellularLocation>
</comment>
<dbReference type="Gene3D" id="3.30.1330.60">
    <property type="entry name" value="OmpA-like domain"/>
    <property type="match status" value="1"/>
</dbReference>